<dbReference type="OrthoDB" id="5559995at2759"/>
<organism evidence="1 2">
    <name type="scientific">Coemansia spiralis</name>
    <dbReference type="NCBI Taxonomy" id="417178"/>
    <lineage>
        <taxon>Eukaryota</taxon>
        <taxon>Fungi</taxon>
        <taxon>Fungi incertae sedis</taxon>
        <taxon>Zoopagomycota</taxon>
        <taxon>Kickxellomycotina</taxon>
        <taxon>Kickxellomycetes</taxon>
        <taxon>Kickxellales</taxon>
        <taxon>Kickxellaceae</taxon>
        <taxon>Coemansia</taxon>
    </lineage>
</organism>
<dbReference type="AlphaFoldDB" id="A0A9W8G8G4"/>
<protein>
    <submittedName>
        <fullName evidence="1">Uncharacterized protein</fullName>
    </submittedName>
</protein>
<gene>
    <name evidence="1" type="ORF">GGI25_003551</name>
</gene>
<comment type="caution">
    <text evidence="1">The sequence shown here is derived from an EMBL/GenBank/DDBJ whole genome shotgun (WGS) entry which is preliminary data.</text>
</comment>
<evidence type="ECO:0000313" key="1">
    <source>
        <dbReference type="EMBL" id="KAJ2676516.1"/>
    </source>
</evidence>
<reference evidence="1" key="1">
    <citation type="submission" date="2022-07" db="EMBL/GenBank/DDBJ databases">
        <title>Phylogenomic reconstructions and comparative analyses of Kickxellomycotina fungi.</title>
        <authorList>
            <person name="Reynolds N.K."/>
            <person name="Stajich J.E."/>
            <person name="Barry K."/>
            <person name="Grigoriev I.V."/>
            <person name="Crous P."/>
            <person name="Smith M.E."/>
        </authorList>
    </citation>
    <scope>NUCLEOTIDE SEQUENCE</scope>
    <source>
        <strain evidence="1">NRRL 3115</strain>
    </source>
</reference>
<proteinExistence type="predicted"/>
<dbReference type="EMBL" id="JANBTW010000039">
    <property type="protein sequence ID" value="KAJ2676516.1"/>
    <property type="molecule type" value="Genomic_DNA"/>
</dbReference>
<dbReference type="Proteomes" id="UP001151518">
    <property type="component" value="Unassembled WGS sequence"/>
</dbReference>
<evidence type="ECO:0000313" key="2">
    <source>
        <dbReference type="Proteomes" id="UP001151518"/>
    </source>
</evidence>
<accession>A0A9W8G8G4</accession>
<sequence>MKIPGFGSSKNKEPLTIEIELENNAAELQLTRTGCDLAGTIVIKPAGKHRLTLLKLSFLEHEYFEFGAQRFTVTPYISHTFASPQGRNAQEEHKVPFCFLLPENIHATVFTQYNTLRYELRVMAKLGGELVERSLEIFVCQKNYPVRGGGAVEEPHTHRLPLADVQITAPVVVSGEAQLDVLLVPHSPYYYLVGVWCWVTEAIEYTRTNGDVLMSESHTAFELKAQNELWHEEPIPLVDDLLVEMHAKVPGYLKWLRRELWATNTMPATPPTANLVRLDTANSHIRVSHTLHYKVKLWDQYQNTVVAEDTRQIYINSQK</sequence>
<name>A0A9W8G8G4_9FUNG</name>